<dbReference type="Proteomes" id="UP000184191">
    <property type="component" value="Unassembled WGS sequence"/>
</dbReference>
<dbReference type="PANTHER" id="PTHR43463">
    <property type="entry name" value="NICOTINATE-NUCLEOTIDE--DIMETHYLBENZIMIDAZOLE PHOSPHORIBOSYLTRANSFERASE"/>
    <property type="match status" value="1"/>
</dbReference>
<dbReference type="RefSeq" id="WP_073195124.1">
    <property type="nucleotide sequence ID" value="NZ_FRBN01000002.1"/>
</dbReference>
<evidence type="ECO:0000256" key="6">
    <source>
        <dbReference type="ARBA" id="ARBA00022676"/>
    </source>
</evidence>
<evidence type="ECO:0000256" key="1">
    <source>
        <dbReference type="ARBA" id="ARBA00005049"/>
    </source>
</evidence>
<dbReference type="Gene3D" id="1.10.1610.10">
    <property type="match status" value="1"/>
</dbReference>
<evidence type="ECO:0000313" key="11">
    <source>
        <dbReference type="EMBL" id="SHK91971.1"/>
    </source>
</evidence>
<name>A0A1M6WE31_9RHOB</name>
<protein>
    <recommendedName>
        <fullName evidence="4 10">Nicotinate-nucleotide--dimethylbenzimidazole phosphoribosyltransferase</fullName>
        <shortName evidence="10">NN:DBI PRT</shortName>
        <ecNumber evidence="3 10">2.4.2.21</ecNumber>
    </recommendedName>
    <alternativeName>
        <fullName evidence="8 10">N(1)-alpha-phosphoribosyltransferase</fullName>
    </alternativeName>
</protein>
<dbReference type="NCBIfam" id="TIGR03160">
    <property type="entry name" value="cobT_DBIPRT"/>
    <property type="match status" value="1"/>
</dbReference>
<evidence type="ECO:0000256" key="5">
    <source>
        <dbReference type="ARBA" id="ARBA00022573"/>
    </source>
</evidence>
<reference evidence="12" key="1">
    <citation type="submission" date="2016-11" db="EMBL/GenBank/DDBJ databases">
        <authorList>
            <person name="Varghese N."/>
            <person name="Submissions S."/>
        </authorList>
    </citation>
    <scope>NUCLEOTIDE SEQUENCE [LARGE SCALE GENOMIC DNA]</scope>
    <source>
        <strain evidence="12">DSM 29327</strain>
    </source>
</reference>
<comment type="function">
    <text evidence="10">Catalyzes the synthesis of alpha-ribazole-5'-phosphate from nicotinate mononucleotide (NAMN) and 5,6-dimethylbenzimidazole (DMB).</text>
</comment>
<dbReference type="PANTHER" id="PTHR43463:SF1">
    <property type="entry name" value="NICOTINATE-NUCLEOTIDE--DIMETHYLBENZIMIDAZOLE PHOSPHORIBOSYLTRANSFERASE"/>
    <property type="match status" value="1"/>
</dbReference>
<evidence type="ECO:0000256" key="10">
    <source>
        <dbReference type="HAMAP-Rule" id="MF_00230"/>
    </source>
</evidence>
<feature type="active site" description="Proton acceptor" evidence="10">
    <location>
        <position position="306"/>
    </location>
</feature>
<dbReference type="Pfam" id="PF02277">
    <property type="entry name" value="DBI_PRT"/>
    <property type="match status" value="1"/>
</dbReference>
<evidence type="ECO:0000313" key="12">
    <source>
        <dbReference type="Proteomes" id="UP000184191"/>
    </source>
</evidence>
<dbReference type="GO" id="GO:0009236">
    <property type="term" value="P:cobalamin biosynthetic process"/>
    <property type="evidence" value="ECO:0007669"/>
    <property type="project" value="UniProtKB-UniRule"/>
</dbReference>
<comment type="catalytic activity">
    <reaction evidence="9 10">
        <text>5,6-dimethylbenzimidazole + nicotinate beta-D-ribonucleotide = alpha-ribazole 5'-phosphate + nicotinate + H(+)</text>
        <dbReference type="Rhea" id="RHEA:11196"/>
        <dbReference type="ChEBI" id="CHEBI:15378"/>
        <dbReference type="ChEBI" id="CHEBI:15890"/>
        <dbReference type="ChEBI" id="CHEBI:32544"/>
        <dbReference type="ChEBI" id="CHEBI:57502"/>
        <dbReference type="ChEBI" id="CHEBI:57918"/>
        <dbReference type="EC" id="2.4.2.21"/>
    </reaction>
</comment>
<dbReference type="InterPro" id="IPR036087">
    <property type="entry name" value="Nict_dMeBzImd_PRibTrfase_sf"/>
</dbReference>
<organism evidence="11 12">
    <name type="scientific">Roseovarius marisflavi</name>
    <dbReference type="NCBI Taxonomy" id="1054996"/>
    <lineage>
        <taxon>Bacteria</taxon>
        <taxon>Pseudomonadati</taxon>
        <taxon>Pseudomonadota</taxon>
        <taxon>Alphaproteobacteria</taxon>
        <taxon>Rhodobacterales</taxon>
        <taxon>Roseobacteraceae</taxon>
        <taxon>Roseovarius</taxon>
    </lineage>
</organism>
<keyword evidence="12" id="KW-1185">Reference proteome</keyword>
<dbReference type="STRING" id="1054996.SAMN05444414_102275"/>
<evidence type="ECO:0000256" key="3">
    <source>
        <dbReference type="ARBA" id="ARBA00011991"/>
    </source>
</evidence>
<dbReference type="EC" id="2.4.2.21" evidence="3 10"/>
<dbReference type="HAMAP" id="MF_00230">
    <property type="entry name" value="CobT"/>
    <property type="match status" value="1"/>
</dbReference>
<dbReference type="InterPro" id="IPR023195">
    <property type="entry name" value="Nict_dMeBzImd_PRibTrfase_N"/>
</dbReference>
<dbReference type="CDD" id="cd02439">
    <property type="entry name" value="DMB-PRT_CobT"/>
    <property type="match status" value="1"/>
</dbReference>
<keyword evidence="7 10" id="KW-0808">Transferase</keyword>
<dbReference type="NCBIfam" id="NF000996">
    <property type="entry name" value="PRK00105.1"/>
    <property type="match status" value="1"/>
</dbReference>
<comment type="pathway">
    <text evidence="1 10">Nucleoside biosynthesis; alpha-ribazole biosynthesis; alpha-ribazole from 5,6-dimethylbenzimidazole: step 1/2.</text>
</comment>
<dbReference type="SUPFAM" id="SSF52733">
    <property type="entry name" value="Nicotinate mononucleotide:5,6-dimethylbenzimidazole phosphoribosyltransferase (CobT)"/>
    <property type="match status" value="1"/>
</dbReference>
<evidence type="ECO:0000256" key="9">
    <source>
        <dbReference type="ARBA" id="ARBA00047340"/>
    </source>
</evidence>
<dbReference type="Gene3D" id="3.40.50.10210">
    <property type="match status" value="1"/>
</dbReference>
<proteinExistence type="inferred from homology"/>
<evidence type="ECO:0000256" key="4">
    <source>
        <dbReference type="ARBA" id="ARBA00015486"/>
    </source>
</evidence>
<gene>
    <name evidence="10" type="primary">cobT</name>
    <name evidence="11" type="ORF">SAMN05444414_102275</name>
</gene>
<keyword evidence="5 10" id="KW-0169">Cobalamin biosynthesis</keyword>
<evidence type="ECO:0000256" key="8">
    <source>
        <dbReference type="ARBA" id="ARBA00030686"/>
    </source>
</evidence>
<comment type="similarity">
    <text evidence="2 10">Belongs to the CobT family.</text>
</comment>
<dbReference type="OrthoDB" id="9781491at2"/>
<sequence length="338" mass="34128">MALNFTTLAEFSALLQDLPAADNAALEAARVRDGQLTKPPGALGRLETLALWYCGWRGDARARINHPQVIVFAGNHGVTAQGISAFPAEVTAQMVANFQGGGAAVNQLAGVVGARMDVHALALDTPTQDMTKGPAMSEAEVVNALKTGWDAVDVETDLLVVGEMGIGNTTSAAALALALFGGDAAGWTGRGTGLAPEAMGHKAEVIARAVAANPTAQDNGLEALRCLGGRELAAMAGAILRARHLSIPLILDGFICTAAAACLEAARGGALDHAVAGHVSAEPGHVRLLALLVKEPILSLGMRLGEGSGGTLAIGILQGALACHSGMASFAEAGVSTG</sequence>
<keyword evidence="6 10" id="KW-0328">Glycosyltransferase</keyword>
<accession>A0A1M6WE31</accession>
<dbReference type="InterPro" id="IPR017846">
    <property type="entry name" value="Nict_dMeBzImd_PRibTrfase_bact"/>
</dbReference>
<dbReference type="UniPathway" id="UPA00061">
    <property type="reaction ID" value="UER00516"/>
</dbReference>
<dbReference type="AlphaFoldDB" id="A0A1M6WE31"/>
<dbReference type="GO" id="GO:0008939">
    <property type="term" value="F:nicotinate-nucleotide-dimethylbenzimidazole phosphoribosyltransferase activity"/>
    <property type="evidence" value="ECO:0007669"/>
    <property type="project" value="UniProtKB-UniRule"/>
</dbReference>
<dbReference type="InterPro" id="IPR003200">
    <property type="entry name" value="Nict_dMeBzImd_PRibTrfase"/>
</dbReference>
<dbReference type="EMBL" id="FRBN01000002">
    <property type="protein sequence ID" value="SHK91971.1"/>
    <property type="molecule type" value="Genomic_DNA"/>
</dbReference>
<evidence type="ECO:0000256" key="7">
    <source>
        <dbReference type="ARBA" id="ARBA00022679"/>
    </source>
</evidence>
<evidence type="ECO:0000256" key="2">
    <source>
        <dbReference type="ARBA" id="ARBA00007110"/>
    </source>
</evidence>